<evidence type="ECO:0000313" key="1">
    <source>
        <dbReference type="EMBL" id="MBF5027019.1"/>
    </source>
</evidence>
<accession>A0A930YVA9</accession>
<proteinExistence type="predicted"/>
<organism evidence="1 2">
    <name type="scientific">Planobacterium oryzisoli</name>
    <dbReference type="NCBI Taxonomy" id="2771435"/>
    <lineage>
        <taxon>Bacteria</taxon>
        <taxon>Pseudomonadati</taxon>
        <taxon>Bacteroidota</taxon>
        <taxon>Flavobacteriia</taxon>
        <taxon>Flavobacteriales</taxon>
        <taxon>Weeksellaceae</taxon>
        <taxon>Chryseobacterium group</taxon>
        <taxon>Chryseobacterium</taxon>
    </lineage>
</organism>
<protein>
    <submittedName>
        <fullName evidence="1">Uncharacterized protein</fullName>
    </submittedName>
</protein>
<comment type="caution">
    <text evidence="1">The sequence shown here is derived from an EMBL/GenBank/DDBJ whole genome shotgun (WGS) entry which is preliminary data.</text>
</comment>
<evidence type="ECO:0000313" key="2">
    <source>
        <dbReference type="Proteomes" id="UP000694480"/>
    </source>
</evidence>
<dbReference type="EMBL" id="JADKYY010000004">
    <property type="protein sequence ID" value="MBF5027019.1"/>
    <property type="molecule type" value="Genomic_DNA"/>
</dbReference>
<dbReference type="AlphaFoldDB" id="A0A930YVA9"/>
<gene>
    <name evidence="1" type="ORF">IC612_04300</name>
</gene>
<name>A0A930YVA9_9FLAO</name>
<sequence length="106" mass="12375">MSSNLLTSKCKKVFTLVNRKRSVTLSSPREFVTWMRKHDIQQWETNAEFMEAYAHRKAVFEKIILRNTSEEAFTEDLQANGLLCIAPKPTLWQMISGQHKHEPRIA</sequence>
<keyword evidence="2" id="KW-1185">Reference proteome</keyword>
<dbReference type="Proteomes" id="UP000694480">
    <property type="component" value="Unassembled WGS sequence"/>
</dbReference>
<dbReference type="RefSeq" id="WP_194738946.1">
    <property type="nucleotide sequence ID" value="NZ_JADKYY010000004.1"/>
</dbReference>
<reference evidence="1" key="1">
    <citation type="submission" date="2020-11" db="EMBL/GenBank/DDBJ databases">
        <title>Genome seq and assembly of Planobacterium sp.</title>
        <authorList>
            <person name="Chhetri G."/>
        </authorList>
    </citation>
    <scope>NUCLEOTIDE SEQUENCE</scope>
    <source>
        <strain evidence="1">GCR5</strain>
    </source>
</reference>